<keyword evidence="5 6" id="KW-0472">Membrane</keyword>
<feature type="transmembrane region" description="Helical" evidence="6">
    <location>
        <begin position="769"/>
        <end position="794"/>
    </location>
</feature>
<proteinExistence type="inferred from homology"/>
<feature type="transmembrane region" description="Helical" evidence="6">
    <location>
        <begin position="659"/>
        <end position="682"/>
    </location>
</feature>
<evidence type="ECO:0000256" key="3">
    <source>
        <dbReference type="ARBA" id="ARBA00022692"/>
    </source>
</evidence>
<dbReference type="PANTHER" id="PTHR21716">
    <property type="entry name" value="TRANSMEMBRANE PROTEIN"/>
    <property type="match status" value="1"/>
</dbReference>
<feature type="transmembrane region" description="Helical" evidence="6">
    <location>
        <begin position="132"/>
        <end position="149"/>
    </location>
</feature>
<dbReference type="EMBL" id="HACA01010676">
    <property type="protein sequence ID" value="CDW28037.1"/>
    <property type="molecule type" value="Transcribed_RNA"/>
</dbReference>
<feature type="transmembrane region" description="Helical" evidence="6">
    <location>
        <begin position="64"/>
        <end position="84"/>
    </location>
</feature>
<name>A0A0K2TQT5_LEPSM</name>
<evidence type="ECO:0000256" key="1">
    <source>
        <dbReference type="ARBA" id="ARBA00004141"/>
    </source>
</evidence>
<organism evidence="7">
    <name type="scientific">Lepeophtheirus salmonis</name>
    <name type="common">Salmon louse</name>
    <name type="synonym">Caligus salmonis</name>
    <dbReference type="NCBI Taxonomy" id="72036"/>
    <lineage>
        <taxon>Eukaryota</taxon>
        <taxon>Metazoa</taxon>
        <taxon>Ecdysozoa</taxon>
        <taxon>Arthropoda</taxon>
        <taxon>Crustacea</taxon>
        <taxon>Multicrustacea</taxon>
        <taxon>Hexanauplia</taxon>
        <taxon>Copepoda</taxon>
        <taxon>Siphonostomatoida</taxon>
        <taxon>Caligidae</taxon>
        <taxon>Lepeophtheirus</taxon>
    </lineage>
</organism>
<feature type="transmembrane region" description="Helical" evidence="6">
    <location>
        <begin position="495"/>
        <end position="518"/>
    </location>
</feature>
<reference evidence="7" key="1">
    <citation type="submission" date="2014-05" db="EMBL/GenBank/DDBJ databases">
        <authorList>
            <person name="Chronopoulou M."/>
        </authorList>
    </citation>
    <scope>NUCLEOTIDE SEQUENCE</scope>
    <source>
        <tissue evidence="7">Whole organism</tissue>
    </source>
</reference>
<feature type="transmembrane region" description="Helical" evidence="6">
    <location>
        <begin position="739"/>
        <end position="757"/>
    </location>
</feature>
<evidence type="ECO:0000256" key="6">
    <source>
        <dbReference type="SAM" id="Phobius"/>
    </source>
</evidence>
<evidence type="ECO:0000256" key="4">
    <source>
        <dbReference type="ARBA" id="ARBA00022989"/>
    </source>
</evidence>
<evidence type="ECO:0000256" key="2">
    <source>
        <dbReference type="ARBA" id="ARBA00009773"/>
    </source>
</evidence>
<dbReference type="GO" id="GO:0016020">
    <property type="term" value="C:membrane"/>
    <property type="evidence" value="ECO:0007669"/>
    <property type="project" value="UniProtKB-SubCell"/>
</dbReference>
<dbReference type="PANTHER" id="PTHR21716:SF4">
    <property type="entry name" value="TRANSMEMBRANE PROTEIN 245"/>
    <property type="match status" value="1"/>
</dbReference>
<accession>A0A0K2TQT5</accession>
<keyword evidence="4 6" id="KW-1133">Transmembrane helix</keyword>
<feature type="transmembrane region" description="Helical" evidence="6">
    <location>
        <begin position="169"/>
        <end position="193"/>
    </location>
</feature>
<dbReference type="AlphaFoldDB" id="A0A0K2TQT5"/>
<feature type="transmembrane region" description="Helical" evidence="6">
    <location>
        <begin position="397"/>
        <end position="414"/>
    </location>
</feature>
<evidence type="ECO:0000256" key="5">
    <source>
        <dbReference type="ARBA" id="ARBA00023136"/>
    </source>
</evidence>
<feature type="transmembrane region" description="Helical" evidence="6">
    <location>
        <begin position="227"/>
        <end position="244"/>
    </location>
</feature>
<dbReference type="InterPro" id="IPR002549">
    <property type="entry name" value="AI-2E-like"/>
</dbReference>
<comment type="similarity">
    <text evidence="2">Belongs to the autoinducer-2 exporter (AI-2E) (TC 2.A.86) family.</text>
</comment>
<feature type="transmembrane region" description="Helical" evidence="6">
    <location>
        <begin position="36"/>
        <end position="58"/>
    </location>
</feature>
<evidence type="ECO:0000313" key="7">
    <source>
        <dbReference type="EMBL" id="CDW28037.1"/>
    </source>
</evidence>
<dbReference type="OrthoDB" id="5970161at2759"/>
<feature type="transmembrane region" description="Helical" evidence="6">
    <location>
        <begin position="202"/>
        <end position="221"/>
    </location>
</feature>
<protein>
    <submittedName>
        <fullName evidence="7">Transmembrane protein C9orf5like [Nasonia vitripennis]</fullName>
    </submittedName>
</protein>
<sequence length="900" mass="101523">MEDLSRAPRQMASPFGAVENWFTDTNAKKRDDEIRVAIYSALALGALCLLSIGSYYSLIVLEPFLVPLFWALLTGFVLFPYKAYLTDSLKNFLRNNDVDEPALVIAFKSAPRAFNSLCDFLGEYLLIQNVKVLLLAAFVVPFGYCVYEYCFQLSVVLEIIDYILNIWRILGQVVSLPILLTLLFGYLGCLVLLPTNNVIQKVFLKFYCNVIWALVGCTLFHTLPLPLFYFGLFIMLSIFYLGISSPEDSAQAHRPCDPRPREAIQNYVFDLLKSFNREEEKCPLVCENIDDEGTQDKEEEKIEEEEEFVDKNQPISSTPFPDIKDVPNPKRSVLETPVTHPGISALRRETDASQRHFSSGSMVYSSSHLRSKPRRVLVCRRDSILGTITTDEPTASYIYISWVFWACCIIQLWVHPMLLHLLPLPTACYVIKRLCFYLELDSAIESKWEECSSRFCFWMKDNESFLVPYHFRYFGKMYFKAEKRALKLLPEFADVFVTGCLILSLIVVLLITGIFVTFQLYHECMYIIQTSGEVVSELSNSSIFQGLGVFEGTESYVETAYTQGRSYISNFLKQNNISDKDNGEFEQDVLTLFDRMYQYWLDRNNIGSEAKVGPHINEEAISSSVGDIASKMKNNFSFSLISNFAHENMGMITSVLEHAWFLVKGNFGIVISLLIELLLVLFHSGSGFINFMIGLVVYFTALFYLLSASDRNYIPLVVMSELSVMGDDFATAMNKAIKSVFIITFKMASFYGLWTYLTHTLFSASIVMVPVLAATFLAAVPVAGQFLVAIPAALELWFSKGRIASAICLVLCHFAPMCLVDASIYAEVKRGIHPWITGLSIVGGIYCFGVPGAIYGPLIVCAVYVVLTVYTGFMAIDHPAENIGSTTFKTPNLKRSDTIL</sequence>
<keyword evidence="3 6" id="KW-0812">Transmembrane</keyword>
<feature type="transmembrane region" description="Helical" evidence="6">
    <location>
        <begin position="688"/>
        <end position="706"/>
    </location>
</feature>
<feature type="transmembrane region" description="Helical" evidence="6">
    <location>
        <begin position="806"/>
        <end position="826"/>
    </location>
</feature>
<comment type="subcellular location">
    <subcellularLocation>
        <location evidence="1">Membrane</location>
        <topology evidence="1">Multi-pass membrane protein</topology>
    </subcellularLocation>
</comment>